<evidence type="ECO:0000256" key="1">
    <source>
        <dbReference type="SAM" id="MobiDB-lite"/>
    </source>
</evidence>
<dbReference type="AlphaFoldDB" id="A0A7S3G7J6"/>
<protein>
    <submittedName>
        <fullName evidence="2">Uncharacterized protein</fullName>
    </submittedName>
</protein>
<organism evidence="2">
    <name type="scientific">Palpitomonas bilix</name>
    <dbReference type="NCBI Taxonomy" id="652834"/>
    <lineage>
        <taxon>Eukaryota</taxon>
        <taxon>Eukaryota incertae sedis</taxon>
    </lineage>
</organism>
<name>A0A7S3G7J6_9EUKA</name>
<gene>
    <name evidence="2" type="ORF">PBIL07802_LOCUS19081</name>
</gene>
<reference evidence="2" key="1">
    <citation type="submission" date="2021-01" db="EMBL/GenBank/DDBJ databases">
        <authorList>
            <person name="Corre E."/>
            <person name="Pelletier E."/>
            <person name="Niang G."/>
            <person name="Scheremetjew M."/>
            <person name="Finn R."/>
            <person name="Kale V."/>
            <person name="Holt S."/>
            <person name="Cochrane G."/>
            <person name="Meng A."/>
            <person name="Brown T."/>
            <person name="Cohen L."/>
        </authorList>
    </citation>
    <scope>NUCLEOTIDE SEQUENCE</scope>
    <source>
        <strain evidence="2">NIES-2562</strain>
    </source>
</reference>
<sequence>MLKDLLLFPMVDLAEYFPQHSDGSGELSIYSSLIALCNCSLCLAEWRVEARGKRDGVSTCSSQGEPAELISPSSTSSTPTSPSSSPTVSTGQSGERSTVASGSEQSASPLSTSASLVSDKRIAVEGENERKFCLLPLLDDSALASLSYENECNLQFEHLSESLLCEDFCAIACEETVIMLPPLSASAMEGEEEQESSLPLHDSFYQFNKGWDDTPAFTQAGSGSPTSSTLASRKGKQGHARGKRGNEAWRYKSRALNGGNRHARARQWYQ</sequence>
<feature type="region of interest" description="Disordered" evidence="1">
    <location>
        <begin position="56"/>
        <end position="112"/>
    </location>
</feature>
<feature type="region of interest" description="Disordered" evidence="1">
    <location>
        <begin position="216"/>
        <end position="247"/>
    </location>
</feature>
<proteinExistence type="predicted"/>
<feature type="compositionally biased region" description="Low complexity" evidence="1">
    <location>
        <begin position="71"/>
        <end position="90"/>
    </location>
</feature>
<evidence type="ECO:0000313" key="2">
    <source>
        <dbReference type="EMBL" id="CAE0256824.1"/>
    </source>
</evidence>
<feature type="compositionally biased region" description="Polar residues" evidence="1">
    <location>
        <begin position="91"/>
        <end position="112"/>
    </location>
</feature>
<accession>A0A7S3G7J6</accession>
<feature type="compositionally biased region" description="Basic residues" evidence="1">
    <location>
        <begin position="233"/>
        <end position="243"/>
    </location>
</feature>
<dbReference type="EMBL" id="HBIB01029274">
    <property type="protein sequence ID" value="CAE0256824.1"/>
    <property type="molecule type" value="Transcribed_RNA"/>
</dbReference>
<feature type="compositionally biased region" description="Polar residues" evidence="1">
    <location>
        <begin position="216"/>
        <end position="231"/>
    </location>
</feature>